<dbReference type="GO" id="GO:0051536">
    <property type="term" value="F:iron-sulfur cluster binding"/>
    <property type="evidence" value="ECO:0007669"/>
    <property type="project" value="UniProtKB-KW"/>
</dbReference>
<evidence type="ECO:0000313" key="6">
    <source>
        <dbReference type="Proteomes" id="UP000287243"/>
    </source>
</evidence>
<feature type="domain" description="4Fe-4S ferredoxin-type" evidence="4">
    <location>
        <begin position="224"/>
        <end position="256"/>
    </location>
</feature>
<proteinExistence type="predicted"/>
<dbReference type="PROSITE" id="PS51379">
    <property type="entry name" value="4FE4S_FER_2"/>
    <property type="match status" value="2"/>
</dbReference>
<keyword evidence="1" id="KW-0479">Metal-binding</keyword>
<evidence type="ECO:0000256" key="1">
    <source>
        <dbReference type="ARBA" id="ARBA00022723"/>
    </source>
</evidence>
<dbReference type="InterPro" id="IPR017900">
    <property type="entry name" value="4Fe4S_Fe_S_CS"/>
</dbReference>
<dbReference type="PANTHER" id="PTHR40447">
    <property type="entry name" value="ANAEROBIC SULFITE REDUCTASE SUBUNIT A"/>
    <property type="match status" value="1"/>
</dbReference>
<dbReference type="KEGG" id="vai:BU251_07805"/>
<accession>A0A410P7K2</accession>
<dbReference type="Proteomes" id="UP000287243">
    <property type="component" value="Chromosome"/>
</dbReference>
<dbReference type="AlphaFoldDB" id="A0A410P7K2"/>
<name>A0A410P7K2_VELA1</name>
<keyword evidence="6" id="KW-1185">Reference proteome</keyword>
<evidence type="ECO:0000256" key="2">
    <source>
        <dbReference type="ARBA" id="ARBA00023004"/>
    </source>
</evidence>
<dbReference type="RefSeq" id="WP_164908923.1">
    <property type="nucleotide sequence ID" value="NZ_CP019384.1"/>
</dbReference>
<gene>
    <name evidence="5" type="ORF">BU251_07805</name>
</gene>
<reference evidence="5 6" key="1">
    <citation type="submission" date="2017-01" db="EMBL/GenBank/DDBJ databases">
        <title>First insights into the biology of 'candidatus Vampirococcus archaeovorus'.</title>
        <authorList>
            <person name="Kizina J."/>
            <person name="Jordan S."/>
            <person name="Stueber K."/>
            <person name="Reinhardt R."/>
            <person name="Harder J."/>
        </authorList>
    </citation>
    <scope>NUCLEOTIDE SEQUENCE [LARGE SCALE GENOMIC DNA]</scope>
    <source>
        <strain evidence="5 6">LiM</strain>
    </source>
</reference>
<keyword evidence="3" id="KW-0411">Iron-sulfur</keyword>
<dbReference type="GO" id="GO:0046872">
    <property type="term" value="F:metal ion binding"/>
    <property type="evidence" value="ECO:0007669"/>
    <property type="project" value="UniProtKB-KW"/>
</dbReference>
<dbReference type="EMBL" id="CP019384">
    <property type="protein sequence ID" value="QAT18068.1"/>
    <property type="molecule type" value="Genomic_DNA"/>
</dbReference>
<organism evidence="5 6">
    <name type="scientific">Velamenicoccus archaeovorus</name>
    <dbReference type="NCBI Taxonomy" id="1930593"/>
    <lineage>
        <taxon>Bacteria</taxon>
        <taxon>Pseudomonadati</taxon>
        <taxon>Candidatus Omnitrophota</taxon>
        <taxon>Candidatus Velamenicoccus</taxon>
    </lineage>
</organism>
<dbReference type="Pfam" id="PF17179">
    <property type="entry name" value="Fer4_22"/>
    <property type="match status" value="1"/>
</dbReference>
<dbReference type="InterPro" id="IPR017896">
    <property type="entry name" value="4Fe4S_Fe-S-bd"/>
</dbReference>
<evidence type="ECO:0000256" key="3">
    <source>
        <dbReference type="ARBA" id="ARBA00023014"/>
    </source>
</evidence>
<evidence type="ECO:0000313" key="5">
    <source>
        <dbReference type="EMBL" id="QAT18068.1"/>
    </source>
</evidence>
<protein>
    <submittedName>
        <fullName evidence="5">Heterodisulfide reductase, iron-sulfur binding subunit, putative</fullName>
    </submittedName>
</protein>
<sequence length="343" mass="39714">MKYAIIAKKDMPRWFDSLKRHGKIFGPRKKEHQYVFRPIDEFEEMSLVYIPTILPPKKYYFPQKEALLKFSIDPYKTDKAIKEFEEYILFAVHTCDIAGIQCLDVVFNDNPADPNYLNRKEKTTVIGIECMDYCDSHASCAAVGNHVPRGGYDIMLTDLDGSYAMHINSEKGEKLAVGKSYIREMNATDRARLKKAQDEKLKKFHNEFSKDIKSVERAFDDGFFSPVWQDVGRRCVGCTNCTAVCPTCYCFDIADEMEMNLNDGVRTRTWSYCQMDDFAKVATGEDFRPGRDGRQRHRYYRKFKYPVTKYNKYFCTGCGRCTRTCMAKISLVETVNALLDNKA</sequence>
<feature type="domain" description="4Fe-4S ferredoxin-type" evidence="4">
    <location>
        <begin position="304"/>
        <end position="334"/>
    </location>
</feature>
<dbReference type="PROSITE" id="PS00198">
    <property type="entry name" value="4FE4S_FER_1"/>
    <property type="match status" value="1"/>
</dbReference>
<evidence type="ECO:0000259" key="4">
    <source>
        <dbReference type="PROSITE" id="PS51379"/>
    </source>
</evidence>
<dbReference type="SUPFAM" id="SSF46548">
    <property type="entry name" value="alpha-helical ferredoxin"/>
    <property type="match status" value="1"/>
</dbReference>
<keyword evidence="2" id="KW-0408">Iron</keyword>
<dbReference type="PANTHER" id="PTHR40447:SF1">
    <property type="entry name" value="ANAEROBIC SULFITE REDUCTASE SUBUNIT A"/>
    <property type="match status" value="1"/>
</dbReference>